<proteinExistence type="predicted"/>
<name>A0A1Q3AGF7_ZYGRO</name>
<comment type="caution">
    <text evidence="2">The sequence shown here is derived from an EMBL/GenBank/DDBJ whole genome shotgun (WGS) entry which is preliminary data.</text>
</comment>
<dbReference type="OrthoDB" id="4024574at2759"/>
<dbReference type="EMBL" id="BDGX01000040">
    <property type="protein sequence ID" value="GAV54563.1"/>
    <property type="molecule type" value="Genomic_DNA"/>
</dbReference>
<feature type="chain" id="PRO_5013383741" description="Glycosyl transferase CAP10 domain-containing protein" evidence="1">
    <location>
        <begin position="22"/>
        <end position="436"/>
    </location>
</feature>
<dbReference type="AlphaFoldDB" id="A0A1Q3AGF7"/>
<evidence type="ECO:0000313" key="2">
    <source>
        <dbReference type="EMBL" id="GAV54563.1"/>
    </source>
</evidence>
<dbReference type="Proteomes" id="UP000187013">
    <property type="component" value="Unassembled WGS sequence"/>
</dbReference>
<evidence type="ECO:0008006" key="4">
    <source>
        <dbReference type="Google" id="ProtNLM"/>
    </source>
</evidence>
<reference evidence="2 3" key="1">
    <citation type="submission" date="2016-08" db="EMBL/GenBank/DDBJ databases">
        <title>Draft genome sequence of allopolyploid Zygosaccharomyces rouxii.</title>
        <authorList>
            <person name="Watanabe J."/>
            <person name="Uehara K."/>
            <person name="Mogi Y."/>
            <person name="Tsukioka Y."/>
        </authorList>
    </citation>
    <scope>NUCLEOTIDE SEQUENCE [LARGE SCALE GENOMIC DNA]</scope>
    <source>
        <strain evidence="2 3">NBRC 110957</strain>
    </source>
</reference>
<sequence length="436" mass="50750">MLLTISLYFLAWLYLYQVSNAAPVENKIWKALETQDKICSMKYAENEGSYKRMFETLSGLTIPATLREYDKKPYTGFKVLRAYNIQLLNLGIKSTIDVVFCREGKIQWKIEQPLEDDIDWTKPLCVYTPNASADTNLASTKNKRTLKERALEDLNNLHCFKLARRKKYTNRKASLFFPKSWVGGMFYCDLDDELKRRALDNMEGNLQFRRNKGQDLCVRQNSIPLVPIQSDDYSKNWIEFSSIGASKFPTKAFKPQITKYVPYINTPNDAFSRLNFGNDGNISVASTIALNWGKPFREQALAIFRRNKMYTSGKDPWFSEIEVDEKYQISSEDISLWQTWTDHAVTKLSSLTNKPSKSFVSTTSIDTRNNNATGDRHLKDFFNKMLKKVESKIWNRLQLRDKIISTLGDDPQSLQYLQTEWKNLQMNCEKFDYSFK</sequence>
<evidence type="ECO:0000313" key="3">
    <source>
        <dbReference type="Proteomes" id="UP000187013"/>
    </source>
</evidence>
<organism evidence="2 3">
    <name type="scientific">Zygosaccharomyces rouxii</name>
    <dbReference type="NCBI Taxonomy" id="4956"/>
    <lineage>
        <taxon>Eukaryota</taxon>
        <taxon>Fungi</taxon>
        <taxon>Dikarya</taxon>
        <taxon>Ascomycota</taxon>
        <taxon>Saccharomycotina</taxon>
        <taxon>Saccharomycetes</taxon>
        <taxon>Saccharomycetales</taxon>
        <taxon>Saccharomycetaceae</taxon>
        <taxon>Zygosaccharomyces</taxon>
    </lineage>
</organism>
<keyword evidence="1" id="KW-0732">Signal</keyword>
<evidence type="ECO:0000256" key="1">
    <source>
        <dbReference type="SAM" id="SignalP"/>
    </source>
</evidence>
<accession>A0A1Q3AGF7</accession>
<feature type="signal peptide" evidence="1">
    <location>
        <begin position="1"/>
        <end position="21"/>
    </location>
</feature>
<gene>
    <name evidence="2" type="ORF">ZYGR_0AN00310</name>
</gene>
<protein>
    <recommendedName>
        <fullName evidence="4">Glycosyl transferase CAP10 domain-containing protein</fullName>
    </recommendedName>
</protein>